<evidence type="ECO:0000313" key="2">
    <source>
        <dbReference type="EMBL" id="MCI46311.1"/>
    </source>
</evidence>
<accession>A0A392SBN2</accession>
<dbReference type="PANTHER" id="PTHR46525:SF2">
    <property type="entry name" value="EMB|CAB72159.1"/>
    <property type="match status" value="1"/>
</dbReference>
<comment type="caution">
    <text evidence="2">The sequence shown here is derived from an EMBL/GenBank/DDBJ whole genome shotgun (WGS) entry which is preliminary data.</text>
</comment>
<proteinExistence type="inferred from homology"/>
<dbReference type="EMBL" id="LXQA010355686">
    <property type="protein sequence ID" value="MCI46311.1"/>
    <property type="molecule type" value="Genomic_DNA"/>
</dbReference>
<name>A0A392SBN2_9FABA</name>
<dbReference type="AlphaFoldDB" id="A0A392SBN2"/>
<feature type="non-terminal residue" evidence="2">
    <location>
        <position position="43"/>
    </location>
</feature>
<dbReference type="GO" id="GO:0010150">
    <property type="term" value="P:leaf senescence"/>
    <property type="evidence" value="ECO:0007669"/>
    <property type="project" value="UniProtKB-ARBA"/>
</dbReference>
<dbReference type="Proteomes" id="UP000265520">
    <property type="component" value="Unassembled WGS sequence"/>
</dbReference>
<evidence type="ECO:0000313" key="3">
    <source>
        <dbReference type="Proteomes" id="UP000265520"/>
    </source>
</evidence>
<dbReference type="InterPro" id="IPR007608">
    <property type="entry name" value="Senescence_reg_S40"/>
</dbReference>
<sequence>MEEDEDEDEDDGWLPPHEFLARMRVASFSVHEGIGRTLKGRDL</sequence>
<dbReference type="Pfam" id="PF04520">
    <property type="entry name" value="Senescence_reg"/>
    <property type="match status" value="1"/>
</dbReference>
<protein>
    <submittedName>
        <fullName evidence="2">Uncharacterized protein</fullName>
    </submittedName>
</protein>
<keyword evidence="3" id="KW-1185">Reference proteome</keyword>
<comment type="similarity">
    <text evidence="1">Belongs to the senescence regulator S40 family.</text>
</comment>
<reference evidence="2 3" key="1">
    <citation type="journal article" date="2018" name="Front. Plant Sci.">
        <title>Red Clover (Trifolium pratense) and Zigzag Clover (T. medium) - A Picture of Genomic Similarities and Differences.</title>
        <authorList>
            <person name="Dluhosova J."/>
            <person name="Istvanek J."/>
            <person name="Nedelnik J."/>
            <person name="Repkova J."/>
        </authorList>
    </citation>
    <scope>NUCLEOTIDE SEQUENCE [LARGE SCALE GENOMIC DNA]</scope>
    <source>
        <strain evidence="3">cv. 10/8</strain>
        <tissue evidence="2">Leaf</tissue>
    </source>
</reference>
<evidence type="ECO:0000256" key="1">
    <source>
        <dbReference type="ARBA" id="ARBA00034773"/>
    </source>
</evidence>
<organism evidence="2 3">
    <name type="scientific">Trifolium medium</name>
    <dbReference type="NCBI Taxonomy" id="97028"/>
    <lineage>
        <taxon>Eukaryota</taxon>
        <taxon>Viridiplantae</taxon>
        <taxon>Streptophyta</taxon>
        <taxon>Embryophyta</taxon>
        <taxon>Tracheophyta</taxon>
        <taxon>Spermatophyta</taxon>
        <taxon>Magnoliopsida</taxon>
        <taxon>eudicotyledons</taxon>
        <taxon>Gunneridae</taxon>
        <taxon>Pentapetalae</taxon>
        <taxon>rosids</taxon>
        <taxon>fabids</taxon>
        <taxon>Fabales</taxon>
        <taxon>Fabaceae</taxon>
        <taxon>Papilionoideae</taxon>
        <taxon>50 kb inversion clade</taxon>
        <taxon>NPAAA clade</taxon>
        <taxon>Hologalegina</taxon>
        <taxon>IRL clade</taxon>
        <taxon>Trifolieae</taxon>
        <taxon>Trifolium</taxon>
    </lineage>
</organism>
<dbReference type="PANTHER" id="PTHR46525">
    <property type="entry name" value="EMB|CAB72159.1"/>
    <property type="match status" value="1"/>
</dbReference>